<feature type="signal peptide" evidence="9">
    <location>
        <begin position="1"/>
        <end position="19"/>
    </location>
</feature>
<comment type="caution">
    <text evidence="11">The sequence shown here is derived from an EMBL/GenBank/DDBJ whole genome shotgun (WGS) entry which is preliminary data.</text>
</comment>
<accession>A0ABP1QN51</accession>
<evidence type="ECO:0000256" key="5">
    <source>
        <dbReference type="ARBA" id="ARBA00022729"/>
    </source>
</evidence>
<evidence type="ECO:0000256" key="7">
    <source>
        <dbReference type="ARBA" id="ARBA00022833"/>
    </source>
</evidence>
<feature type="domain" description="Peptidase M28" evidence="10">
    <location>
        <begin position="155"/>
        <end position="351"/>
    </location>
</feature>
<evidence type="ECO:0000256" key="6">
    <source>
        <dbReference type="ARBA" id="ARBA00022801"/>
    </source>
</evidence>
<evidence type="ECO:0000256" key="4">
    <source>
        <dbReference type="ARBA" id="ARBA00022723"/>
    </source>
</evidence>
<dbReference type="SUPFAM" id="SSF53187">
    <property type="entry name" value="Zn-dependent exopeptidases"/>
    <property type="match status" value="1"/>
</dbReference>
<keyword evidence="12" id="KW-1185">Reference proteome</keyword>
<gene>
    <name evidence="11" type="ORF">ODALV1_LOCUS13306</name>
</gene>
<evidence type="ECO:0000259" key="10">
    <source>
        <dbReference type="Pfam" id="PF04389"/>
    </source>
</evidence>
<evidence type="ECO:0000313" key="11">
    <source>
        <dbReference type="EMBL" id="CAL8109376.1"/>
    </source>
</evidence>
<keyword evidence="3" id="KW-0645">Protease</keyword>
<evidence type="ECO:0000256" key="3">
    <source>
        <dbReference type="ARBA" id="ARBA00022670"/>
    </source>
</evidence>
<evidence type="ECO:0000313" key="12">
    <source>
        <dbReference type="Proteomes" id="UP001642540"/>
    </source>
</evidence>
<keyword evidence="7" id="KW-0862">Zinc</keyword>
<keyword evidence="6" id="KW-0378">Hydrolase</keyword>
<evidence type="ECO:0000256" key="9">
    <source>
        <dbReference type="SAM" id="SignalP"/>
    </source>
</evidence>
<protein>
    <recommendedName>
        <fullName evidence="10">Peptidase M28 domain-containing protein</fullName>
    </recommendedName>
</protein>
<evidence type="ECO:0000256" key="2">
    <source>
        <dbReference type="ARBA" id="ARBA00022438"/>
    </source>
</evidence>
<dbReference type="InterPro" id="IPR007484">
    <property type="entry name" value="Peptidase_M28"/>
</dbReference>
<name>A0ABP1QN51_9HEXA</name>
<evidence type="ECO:0000256" key="8">
    <source>
        <dbReference type="ARBA" id="ARBA00043962"/>
    </source>
</evidence>
<dbReference type="Gene3D" id="3.40.630.10">
    <property type="entry name" value="Zn peptidases"/>
    <property type="match status" value="1"/>
</dbReference>
<keyword evidence="2" id="KW-0031">Aminopeptidase</keyword>
<feature type="chain" id="PRO_5046177702" description="Peptidase M28 domain-containing protein" evidence="9">
    <location>
        <begin position="20"/>
        <end position="363"/>
    </location>
</feature>
<dbReference type="PANTHER" id="PTHR12147:SF56">
    <property type="entry name" value="AMINOPEPTIDASE YDR415C-RELATED"/>
    <property type="match status" value="1"/>
</dbReference>
<keyword evidence="4" id="KW-0479">Metal-binding</keyword>
<dbReference type="InterPro" id="IPR045175">
    <property type="entry name" value="M28_fam"/>
</dbReference>
<dbReference type="Pfam" id="PF04389">
    <property type="entry name" value="Peptidase_M28"/>
    <property type="match status" value="1"/>
</dbReference>
<organism evidence="11 12">
    <name type="scientific">Orchesella dallaii</name>
    <dbReference type="NCBI Taxonomy" id="48710"/>
    <lineage>
        <taxon>Eukaryota</taxon>
        <taxon>Metazoa</taxon>
        <taxon>Ecdysozoa</taxon>
        <taxon>Arthropoda</taxon>
        <taxon>Hexapoda</taxon>
        <taxon>Collembola</taxon>
        <taxon>Entomobryomorpha</taxon>
        <taxon>Entomobryoidea</taxon>
        <taxon>Orchesellidae</taxon>
        <taxon>Orchesellinae</taxon>
        <taxon>Orchesella</taxon>
    </lineage>
</organism>
<dbReference type="PANTHER" id="PTHR12147">
    <property type="entry name" value="METALLOPEPTIDASE M28 FAMILY MEMBER"/>
    <property type="match status" value="1"/>
</dbReference>
<dbReference type="Proteomes" id="UP001642540">
    <property type="component" value="Unassembled WGS sequence"/>
</dbReference>
<comment type="similarity">
    <text evidence="8">Belongs to the peptidase M28 family. M28E subfamily.</text>
</comment>
<keyword evidence="5 9" id="KW-0732">Signal</keyword>
<reference evidence="11 12" key="1">
    <citation type="submission" date="2024-08" db="EMBL/GenBank/DDBJ databases">
        <authorList>
            <person name="Cucini C."/>
            <person name="Frati F."/>
        </authorList>
    </citation>
    <scope>NUCLEOTIDE SEQUENCE [LARGE SCALE GENOMIC DNA]</scope>
</reference>
<dbReference type="EMBL" id="CAXLJM020000041">
    <property type="protein sequence ID" value="CAL8109376.1"/>
    <property type="molecule type" value="Genomic_DNA"/>
</dbReference>
<evidence type="ECO:0000256" key="1">
    <source>
        <dbReference type="ARBA" id="ARBA00001947"/>
    </source>
</evidence>
<comment type="cofactor">
    <cofactor evidence="1">
        <name>Zn(2+)</name>
        <dbReference type="ChEBI" id="CHEBI:29105"/>
    </cofactor>
</comment>
<sequence>MRSLQILLVVSVGVILVSSVPLEQGKRLIKTSEEEPAKWMTDDEIWSLIEKHQNFIDITDHQDMPVAKPEDVDIKAIPTTLRYQTAVRTVLNSINADRIEAFVTQFSSYHNRYYTSATGLESQKWLLAQVQESIRGYAGQASVREVTHTWAQSSIVARIEGADPTLASEVIILGGHQDSVNIWSSAMAAPGADDNASGSVVVLESLRAIVNSGFIPKRSIEFQWYAAEEVGLRGSAAIAQEYSRQGVNVVGMFNFDVPGYQASGVTDIGIYTDNVNSALTQFLRILTTEYLEFGQRDRTCGYGCSDHVSFGNYNFPSAMAAEHTLHPQMHTAQDNLAGVSFTQVREFVKLAIGAIVEFGEPSN</sequence>
<proteinExistence type="inferred from homology"/>